<reference evidence="3 4" key="1">
    <citation type="journal article" date="2012" name="Nat. Biotechnol.">
        <title>Draft genome sequence of pigeonpea (Cajanus cajan), an orphan legume crop of resource-poor farmers.</title>
        <authorList>
            <person name="Varshney R.K."/>
            <person name="Chen W."/>
            <person name="Li Y."/>
            <person name="Bharti A.K."/>
            <person name="Saxena R.K."/>
            <person name="Schlueter J.A."/>
            <person name="Donoghue M.T."/>
            <person name="Azam S."/>
            <person name="Fan G."/>
            <person name="Whaley A.M."/>
            <person name="Farmer A.D."/>
            <person name="Sheridan J."/>
            <person name="Iwata A."/>
            <person name="Tuteja R."/>
            <person name="Penmetsa R.V."/>
            <person name="Wu W."/>
            <person name="Upadhyaya H.D."/>
            <person name="Yang S.P."/>
            <person name="Shah T."/>
            <person name="Saxena K.B."/>
            <person name="Michael T."/>
            <person name="McCombie W.R."/>
            <person name="Yang B."/>
            <person name="Zhang G."/>
            <person name="Yang H."/>
            <person name="Wang J."/>
            <person name="Spillane C."/>
            <person name="Cook D.R."/>
            <person name="May G.D."/>
            <person name="Xu X."/>
            <person name="Jackson S.A."/>
        </authorList>
    </citation>
    <scope>NUCLEOTIDE SEQUENCE [LARGE SCALE GENOMIC DNA]</scope>
    <source>
        <strain evidence="4">cv. Asha</strain>
    </source>
</reference>
<dbReference type="InterPro" id="IPR044824">
    <property type="entry name" value="MAIN-like"/>
</dbReference>
<dbReference type="Pfam" id="PF10536">
    <property type="entry name" value="PMD"/>
    <property type="match status" value="1"/>
</dbReference>
<dbReference type="PANTHER" id="PTHR46033:SF8">
    <property type="entry name" value="PROTEIN MAINTENANCE OF MERISTEMS-LIKE"/>
    <property type="match status" value="1"/>
</dbReference>
<accession>A0A151T306</accession>
<evidence type="ECO:0000313" key="2">
    <source>
        <dbReference type="EMBL" id="KYP61403.1"/>
    </source>
</evidence>
<proteinExistence type="predicted"/>
<evidence type="ECO:0000313" key="4">
    <source>
        <dbReference type="Proteomes" id="UP000075243"/>
    </source>
</evidence>
<gene>
    <name evidence="2" type="ORF">KK1_015892</name>
    <name evidence="3" type="ORF">KK1_015903</name>
</gene>
<dbReference type="Gramene" id="C.cajan_15448.t">
    <property type="protein sequence ID" value="C.cajan_15448.t.cds1"/>
    <property type="gene ID" value="C.cajan_15448"/>
</dbReference>
<sequence>MPEPHPLIIPILEEIGFYKVASLRHLKVDHPLVTTLVERWRPKTHTSHFPTGECTITLEDVAFQLELRVDGLPVIGPIMFD</sequence>
<dbReference type="AlphaFoldDB" id="A0A151T306"/>
<feature type="domain" description="Aminotransferase-like plant mobile" evidence="1">
    <location>
        <begin position="16"/>
        <end position="78"/>
    </location>
</feature>
<keyword evidence="4" id="KW-1185">Reference proteome</keyword>
<dbReference type="Proteomes" id="UP000075243">
    <property type="component" value="Chromosome 8"/>
</dbReference>
<dbReference type="PANTHER" id="PTHR46033">
    <property type="entry name" value="PROTEIN MAIN-LIKE 2"/>
    <property type="match status" value="1"/>
</dbReference>
<name>A0A151T306_CAJCA</name>
<organism evidence="3 4">
    <name type="scientific">Cajanus cajan</name>
    <name type="common">Pigeon pea</name>
    <name type="synonym">Cajanus indicus</name>
    <dbReference type="NCBI Taxonomy" id="3821"/>
    <lineage>
        <taxon>Eukaryota</taxon>
        <taxon>Viridiplantae</taxon>
        <taxon>Streptophyta</taxon>
        <taxon>Embryophyta</taxon>
        <taxon>Tracheophyta</taxon>
        <taxon>Spermatophyta</taxon>
        <taxon>Magnoliopsida</taxon>
        <taxon>eudicotyledons</taxon>
        <taxon>Gunneridae</taxon>
        <taxon>Pentapetalae</taxon>
        <taxon>rosids</taxon>
        <taxon>fabids</taxon>
        <taxon>Fabales</taxon>
        <taxon>Fabaceae</taxon>
        <taxon>Papilionoideae</taxon>
        <taxon>50 kb inversion clade</taxon>
        <taxon>NPAAA clade</taxon>
        <taxon>indigoferoid/millettioid clade</taxon>
        <taxon>Phaseoleae</taxon>
        <taxon>Cajanus</taxon>
    </lineage>
</organism>
<dbReference type="EMBL" id="CM003610">
    <property type="protein sequence ID" value="KYP61403.1"/>
    <property type="molecule type" value="Genomic_DNA"/>
</dbReference>
<evidence type="ECO:0000259" key="1">
    <source>
        <dbReference type="Pfam" id="PF10536"/>
    </source>
</evidence>
<protein>
    <submittedName>
        <fullName evidence="3">Serine/threonine protein phosphatase 7 long form isogeny</fullName>
    </submittedName>
</protein>
<dbReference type="EMBL" id="CM003610">
    <property type="protein sequence ID" value="KYP61414.1"/>
    <property type="molecule type" value="Genomic_DNA"/>
</dbReference>
<dbReference type="OMA" id="PCEEYTI"/>
<dbReference type="Gramene" id="C.cajan_15459.t">
    <property type="protein sequence ID" value="C.cajan_15459.t.cds1"/>
    <property type="gene ID" value="C.cajan_15459"/>
</dbReference>
<dbReference type="InterPro" id="IPR019557">
    <property type="entry name" value="AminoTfrase-like_pln_mobile"/>
</dbReference>
<evidence type="ECO:0000313" key="3">
    <source>
        <dbReference type="EMBL" id="KYP61414.1"/>
    </source>
</evidence>
<dbReference type="GO" id="GO:0010073">
    <property type="term" value="P:meristem maintenance"/>
    <property type="evidence" value="ECO:0007669"/>
    <property type="project" value="InterPro"/>
</dbReference>